<evidence type="ECO:0000313" key="3">
    <source>
        <dbReference type="Proteomes" id="UP000886812"/>
    </source>
</evidence>
<evidence type="ECO:0000313" key="2">
    <source>
        <dbReference type="EMBL" id="HIV04349.1"/>
    </source>
</evidence>
<dbReference type="Proteomes" id="UP000886812">
    <property type="component" value="Unassembled WGS sequence"/>
</dbReference>
<keyword evidence="1" id="KW-0732">Signal</keyword>
<feature type="signal peptide" evidence="1">
    <location>
        <begin position="1"/>
        <end position="24"/>
    </location>
</feature>
<reference evidence="2" key="2">
    <citation type="journal article" date="2021" name="PeerJ">
        <title>Extensive microbial diversity within the chicken gut microbiome revealed by metagenomics and culture.</title>
        <authorList>
            <person name="Gilroy R."/>
            <person name="Ravi A."/>
            <person name="Getino M."/>
            <person name="Pursley I."/>
            <person name="Horton D.L."/>
            <person name="Alikhan N.F."/>
            <person name="Baker D."/>
            <person name="Gharbi K."/>
            <person name="Hall N."/>
            <person name="Watson M."/>
            <person name="Adriaenssens E.M."/>
            <person name="Foster-Nyarko E."/>
            <person name="Jarju S."/>
            <person name="Secka A."/>
            <person name="Antonio M."/>
            <person name="Oren A."/>
            <person name="Chaudhuri R.R."/>
            <person name="La Ragione R."/>
            <person name="Hildebrand F."/>
            <person name="Pallen M.J."/>
        </authorList>
    </citation>
    <scope>NUCLEOTIDE SEQUENCE</scope>
    <source>
        <strain evidence="2">10669</strain>
    </source>
</reference>
<comment type="caution">
    <text evidence="2">The sequence shown here is derived from an EMBL/GenBank/DDBJ whole genome shotgun (WGS) entry which is preliminary data.</text>
</comment>
<name>A0A9D1NJL7_9BACT</name>
<sequence length="579" mass="61602">MKKHSILVPAAVFAALAFSPFAQADLETLLPNGETFAFAKAENLAATKARVDKDAYFAALREKILRPAFDAALAGEDGEEKARARSEFSAWEKRFFETFRGEALVALVDVPAEEGDVGAVFIAEVVESFSQEKAQELLRELCGDAEISDVPAVGGVPAKKCGDSLFAVFGGNFFLASGRAALEKTLAVAAGGNGGFGSSPVFAKARERVGASDLWFYVDGATVAEKAYAAAARADAERAKDFEKNPEKAMFALWAEPVVKAFAPEAFDAVWGGCFYDEDGLLRAESTIAWNADRGAVRLITRTVRDGVSKPAFFPLRDDVQSVSTANFSVGEFVLQLLEIGRRSTPLFAFVDMQVGQLKMTQGTDVPAMLKNFSGGVSSYSLYSETGEKNVAVFDVADRALAEKMLEKAEEFTRRENMDIFVPAAELEALPGVSSALSLCASEDGAEPKGTVAVVGNRVCFGDADTLRLLTETAAAKNPAKSVWDSEAVKSAEALLPEGGCAVSWMHVGRSLYSAHGAAKLQPLAVKTAVGEDFAEALSAVKISPEDFDYAVISKTYLNGNELTVRSALVPADGNADGE</sequence>
<dbReference type="EMBL" id="DVOG01000112">
    <property type="protein sequence ID" value="HIV04349.1"/>
    <property type="molecule type" value="Genomic_DNA"/>
</dbReference>
<dbReference type="AlphaFoldDB" id="A0A9D1NJL7"/>
<evidence type="ECO:0008006" key="4">
    <source>
        <dbReference type="Google" id="ProtNLM"/>
    </source>
</evidence>
<accession>A0A9D1NJL7</accession>
<evidence type="ECO:0000256" key="1">
    <source>
        <dbReference type="SAM" id="SignalP"/>
    </source>
</evidence>
<gene>
    <name evidence="2" type="ORF">IAC75_04260</name>
</gene>
<reference evidence="2" key="1">
    <citation type="submission" date="2020-10" db="EMBL/GenBank/DDBJ databases">
        <authorList>
            <person name="Gilroy R."/>
        </authorList>
    </citation>
    <scope>NUCLEOTIDE SEQUENCE</scope>
    <source>
        <strain evidence="2">10669</strain>
    </source>
</reference>
<organism evidence="2 3">
    <name type="scientific">Candidatus Spyradosoma merdigallinarum</name>
    <dbReference type="NCBI Taxonomy" id="2840950"/>
    <lineage>
        <taxon>Bacteria</taxon>
        <taxon>Pseudomonadati</taxon>
        <taxon>Verrucomicrobiota</taxon>
        <taxon>Opitutia</taxon>
        <taxon>Opitutia incertae sedis</taxon>
        <taxon>Candidatus Spyradosoma</taxon>
    </lineage>
</organism>
<proteinExistence type="predicted"/>
<feature type="chain" id="PRO_5038425685" description="DUF3352 domain-containing protein" evidence="1">
    <location>
        <begin position="25"/>
        <end position="579"/>
    </location>
</feature>
<protein>
    <recommendedName>
        <fullName evidence="4">DUF3352 domain-containing protein</fullName>
    </recommendedName>
</protein>